<comment type="caution">
    <text evidence="1">The sequence shown here is derived from an EMBL/GenBank/DDBJ whole genome shotgun (WGS) entry which is preliminary data.</text>
</comment>
<dbReference type="PATRIC" id="fig|1073366.3.peg.2342"/>
<dbReference type="Proteomes" id="UP000018727">
    <property type="component" value="Unassembled WGS sequence"/>
</dbReference>
<evidence type="ECO:0000313" key="2">
    <source>
        <dbReference type="Proteomes" id="UP000018727"/>
    </source>
</evidence>
<sequence>MLYAYSINKKAIVKDMTTQTWLMISNTNKILLNNKMQEKYRIIKVKSLAYFKRYACFYPHLLLYL</sequence>
<accession>V8CGU4</accession>
<protein>
    <submittedName>
        <fullName evidence="1">Uncharacterized protein</fullName>
    </submittedName>
</protein>
<name>V8CGU4_9BACT</name>
<dbReference type="EMBL" id="AZJH01000037">
    <property type="protein sequence ID" value="ETD26322.1"/>
    <property type="molecule type" value="Genomic_DNA"/>
</dbReference>
<dbReference type="AlphaFoldDB" id="V8CGU4"/>
<proteinExistence type="predicted"/>
<keyword evidence="2" id="KW-1185">Reference proteome</keyword>
<organism evidence="1 2">
    <name type="scientific">Prevotella nigrescens CC14M</name>
    <dbReference type="NCBI Taxonomy" id="1073366"/>
    <lineage>
        <taxon>Bacteria</taxon>
        <taxon>Pseudomonadati</taxon>
        <taxon>Bacteroidota</taxon>
        <taxon>Bacteroidia</taxon>
        <taxon>Bacteroidales</taxon>
        <taxon>Prevotellaceae</taxon>
        <taxon>Prevotella</taxon>
    </lineage>
</organism>
<evidence type="ECO:0000313" key="1">
    <source>
        <dbReference type="EMBL" id="ETD26322.1"/>
    </source>
</evidence>
<gene>
    <name evidence="1" type="ORF">HMPREF1173_02289</name>
</gene>
<dbReference type="HOGENOM" id="CLU_2846174_0_0_10"/>
<reference evidence="1 2" key="1">
    <citation type="submission" date="2013-10" db="EMBL/GenBank/DDBJ databases">
        <title>The Genome Sequence of Prevotella nigrescens CC14M.</title>
        <authorList>
            <consortium name="The Broad Institute Genomics Platform"/>
            <person name="Earl A."/>
            <person name="Allen-Vercoe E."/>
            <person name="Daigneault M."/>
            <person name="Young S.K."/>
            <person name="Zeng Q."/>
            <person name="Gargeya S."/>
            <person name="Fitzgerald M."/>
            <person name="Abouelleil A."/>
            <person name="Alvarado L."/>
            <person name="Chapman S.B."/>
            <person name="Gainer-Dewar J."/>
            <person name="Goldberg J."/>
            <person name="Griggs A."/>
            <person name="Gujja S."/>
            <person name="Hansen M."/>
            <person name="Howarth C."/>
            <person name="Imamovic A."/>
            <person name="Ireland A."/>
            <person name="Larimer J."/>
            <person name="McCowan C."/>
            <person name="Murphy C."/>
            <person name="Pearson M."/>
            <person name="Poon T.W."/>
            <person name="Priest M."/>
            <person name="Roberts A."/>
            <person name="Saif S."/>
            <person name="Shea T."/>
            <person name="Sykes S."/>
            <person name="Wortman J."/>
            <person name="Nusbaum C."/>
            <person name="Birren B."/>
        </authorList>
    </citation>
    <scope>NUCLEOTIDE SEQUENCE [LARGE SCALE GENOMIC DNA]</scope>
    <source>
        <strain evidence="1 2">CC14M</strain>
    </source>
</reference>